<feature type="compositionally biased region" description="Polar residues" evidence="1">
    <location>
        <begin position="228"/>
        <end position="253"/>
    </location>
</feature>
<dbReference type="EMBL" id="HF935781">
    <property type="protein sequence ID" value="CCX13136.1"/>
    <property type="molecule type" value="Genomic_DNA"/>
</dbReference>
<organism evidence="2 3">
    <name type="scientific">Pyronema omphalodes (strain CBS 100304)</name>
    <name type="common">Pyronema confluens</name>
    <dbReference type="NCBI Taxonomy" id="1076935"/>
    <lineage>
        <taxon>Eukaryota</taxon>
        <taxon>Fungi</taxon>
        <taxon>Dikarya</taxon>
        <taxon>Ascomycota</taxon>
        <taxon>Pezizomycotina</taxon>
        <taxon>Pezizomycetes</taxon>
        <taxon>Pezizales</taxon>
        <taxon>Pyronemataceae</taxon>
        <taxon>Pyronema</taxon>
    </lineage>
</organism>
<protein>
    <submittedName>
        <fullName evidence="2">Uncharacterized protein</fullName>
    </submittedName>
</protein>
<name>U4LKE8_PYROM</name>
<feature type="compositionally biased region" description="Polar residues" evidence="1">
    <location>
        <begin position="470"/>
        <end position="490"/>
    </location>
</feature>
<feature type="compositionally biased region" description="Polar residues" evidence="1">
    <location>
        <begin position="104"/>
        <end position="120"/>
    </location>
</feature>
<feature type="region of interest" description="Disordered" evidence="1">
    <location>
        <begin position="324"/>
        <end position="579"/>
    </location>
</feature>
<feature type="compositionally biased region" description="Basic and acidic residues" evidence="1">
    <location>
        <begin position="217"/>
        <end position="227"/>
    </location>
</feature>
<feature type="compositionally biased region" description="Low complexity" evidence="1">
    <location>
        <begin position="611"/>
        <end position="640"/>
    </location>
</feature>
<feature type="compositionally biased region" description="Polar residues" evidence="1">
    <location>
        <begin position="376"/>
        <end position="386"/>
    </location>
</feature>
<evidence type="ECO:0000313" key="2">
    <source>
        <dbReference type="EMBL" id="CCX13136.1"/>
    </source>
</evidence>
<feature type="region of interest" description="Disordered" evidence="1">
    <location>
        <begin position="596"/>
        <end position="679"/>
    </location>
</feature>
<reference evidence="2 3" key="1">
    <citation type="journal article" date="2013" name="PLoS Genet.">
        <title>The genome and development-dependent transcriptomes of Pyronema confluens: a window into fungal evolution.</title>
        <authorList>
            <person name="Traeger S."/>
            <person name="Altegoer F."/>
            <person name="Freitag M."/>
            <person name="Gabaldon T."/>
            <person name="Kempken F."/>
            <person name="Kumar A."/>
            <person name="Marcet-Houben M."/>
            <person name="Poggeler S."/>
            <person name="Stajich J.E."/>
            <person name="Nowrousian M."/>
        </authorList>
    </citation>
    <scope>NUCLEOTIDE SEQUENCE [LARGE SCALE GENOMIC DNA]</scope>
    <source>
        <strain evidence="3">CBS 100304</strain>
        <tissue evidence="2">Vegetative mycelium</tissue>
    </source>
</reference>
<feature type="compositionally biased region" description="Gly residues" evidence="1">
    <location>
        <begin position="268"/>
        <end position="283"/>
    </location>
</feature>
<feature type="compositionally biased region" description="Basic residues" evidence="1">
    <location>
        <begin position="24"/>
        <end position="33"/>
    </location>
</feature>
<feature type="region of interest" description="Disordered" evidence="1">
    <location>
        <begin position="1"/>
        <end position="302"/>
    </location>
</feature>
<feature type="compositionally biased region" description="Basic and acidic residues" evidence="1">
    <location>
        <begin position="82"/>
        <end position="91"/>
    </location>
</feature>
<accession>U4LKE8</accession>
<feature type="compositionally biased region" description="Low complexity" evidence="1">
    <location>
        <begin position="982"/>
        <end position="998"/>
    </location>
</feature>
<dbReference type="Proteomes" id="UP000018144">
    <property type="component" value="Unassembled WGS sequence"/>
</dbReference>
<feature type="compositionally biased region" description="Low complexity" evidence="1">
    <location>
        <begin position="324"/>
        <end position="353"/>
    </location>
</feature>
<feature type="compositionally biased region" description="Polar residues" evidence="1">
    <location>
        <begin position="521"/>
        <end position="546"/>
    </location>
</feature>
<feature type="compositionally biased region" description="Basic and acidic residues" evidence="1">
    <location>
        <begin position="552"/>
        <end position="564"/>
    </location>
</feature>
<feature type="region of interest" description="Disordered" evidence="1">
    <location>
        <begin position="845"/>
        <end position="926"/>
    </location>
</feature>
<feature type="compositionally biased region" description="Low complexity" evidence="1">
    <location>
        <begin position="156"/>
        <end position="169"/>
    </location>
</feature>
<proteinExistence type="predicted"/>
<feature type="compositionally biased region" description="Basic and acidic residues" evidence="1">
    <location>
        <begin position="420"/>
        <end position="443"/>
    </location>
</feature>
<feature type="compositionally biased region" description="Polar residues" evidence="1">
    <location>
        <begin position="656"/>
        <end position="665"/>
    </location>
</feature>
<feature type="compositionally biased region" description="Polar residues" evidence="1">
    <location>
        <begin position="11"/>
        <end position="20"/>
    </location>
</feature>
<dbReference type="OrthoDB" id="5386674at2759"/>
<feature type="compositionally biased region" description="Polar residues" evidence="1">
    <location>
        <begin position="753"/>
        <end position="767"/>
    </location>
</feature>
<dbReference type="OMA" id="RWTREAM"/>
<evidence type="ECO:0000256" key="1">
    <source>
        <dbReference type="SAM" id="MobiDB-lite"/>
    </source>
</evidence>
<keyword evidence="3" id="KW-1185">Reference proteome</keyword>
<feature type="compositionally biased region" description="Acidic residues" evidence="1">
    <location>
        <begin position="721"/>
        <end position="731"/>
    </location>
</feature>
<feature type="compositionally biased region" description="Pro residues" evidence="1">
    <location>
        <begin position="884"/>
        <end position="894"/>
    </location>
</feature>
<sequence>MPALAPLLSPDDSSGISNDPTTKKAPRKLRRKNPPTSLSTNHQKLPSATSSTVSLPKSQARPTSSRSFKAASTGWFSRAGRKSMDAEHEEAWQGLAAGNGGVTDASSVYTVSSYNENHMSSPPPIPTKYQSRPKTVPISSEFLLSPSAPFSELPNSSDPTRRSISSSSPVLPPLPSFKSGDFGFVTAPSSIASFEMGGGEDEKPPLSPKHPGRKARSREGSPRRSDSFHSTNRPVSGISTAGTPLKQTSNSNPEPGETEGRKHSGGSQESGGNGEYRGAGNGGIQQFRRTYTGDDAAESPIDPALEHLTFHAVTAEEPIILLSNSNSMQSSPSISPQLSNAAPQGQSAAAPAQEPKKRRNSFLGGWKLAMKRASGSGDNEPNDSPQPTQPVGVGAGGGWIYRRRGSFSSPRPPTGNSKSYAEEYKEFRAQKAREAKEKEELEKTGTANPVATKPLPNPVDRSSAPPVAARNSQPPALQTRPPSTTASKRNSAPAASPAAPQPIHRPITAPSAPLSVPRPTTAKSTRSNISSAATDDKTPSPSIKTTHSTRRSFREKMKSVEARFSRRGGSDQVPKAPISGAIGGAAQAAAAVGINNFNSNSGKMEKSDELAAGTTTSSAAVGGIPSPANSSASSNSAKNKFGPSTQGPIQPIIAGNKQSKQSNKQLPAPPATKEMTTALQKQVLERELVGLDVAVKQMGLLEERIKNGAPISPPDSREGSEVSEVEEEETDAPIATDTPIANSKQREQRDQPRQPNSHISQSQQSDASGPATPDHWPPKPPITTKPILSRSGTSDETTMMELSRPRTDSITPAPLMIVKTNSMHAESYPSWVPITAGAEATVGGGFAAAPTVPTPPPRGNTTSHTPQKQQKSLSPLRNQVGNSPSPPTSPPPAAPNQQNKGKNRERDMTTARQSTGAGFPVSGGFPGTVPGGSVIGAMGGGSMGGAVAGGVVQGGVGGASGLVATAPSELSVTTIATTHATQASLPAAPSASSKSSTRPPTPPKPVAKLFVICCRCKYWHDLPSAMYRGMVENGGAIRCPYCLHGMETGCCSGDITEFDEETTKG</sequence>
<dbReference type="AlphaFoldDB" id="U4LKE8"/>
<gene>
    <name evidence="2" type="ORF">PCON_12729</name>
</gene>
<dbReference type="eggNOG" id="ENOG502SGHJ">
    <property type="taxonomic scope" value="Eukaryota"/>
</dbReference>
<evidence type="ECO:0000313" key="3">
    <source>
        <dbReference type="Proteomes" id="UP000018144"/>
    </source>
</evidence>
<feature type="region of interest" description="Disordered" evidence="1">
    <location>
        <begin position="702"/>
        <end position="814"/>
    </location>
</feature>
<feature type="region of interest" description="Disordered" evidence="1">
    <location>
        <begin position="982"/>
        <end position="1003"/>
    </location>
</feature>
<feature type="compositionally biased region" description="Polar residues" evidence="1">
    <location>
        <begin position="34"/>
        <end position="67"/>
    </location>
</feature>
<feature type="compositionally biased region" description="Polar residues" evidence="1">
    <location>
        <begin position="863"/>
        <end position="882"/>
    </location>
</feature>